<dbReference type="RefSeq" id="WP_262989689.1">
    <property type="nucleotide sequence ID" value="NZ_JAOTEN010000001.1"/>
</dbReference>
<evidence type="ECO:0000256" key="1">
    <source>
        <dbReference type="SAM" id="SignalP"/>
    </source>
</evidence>
<accession>A0ABT2VXM4</accession>
<proteinExistence type="predicted"/>
<protein>
    <submittedName>
        <fullName evidence="2">Uncharacterized protein</fullName>
    </submittedName>
</protein>
<dbReference type="Proteomes" id="UP001208114">
    <property type="component" value="Unassembled WGS sequence"/>
</dbReference>
<evidence type="ECO:0000313" key="3">
    <source>
        <dbReference type="Proteomes" id="UP001208114"/>
    </source>
</evidence>
<reference evidence="3" key="1">
    <citation type="submission" date="2023-07" db="EMBL/GenBank/DDBJ databases">
        <title>Chryseobacterium sp. GMJ5 Genome sequencing and assembly.</title>
        <authorList>
            <person name="Jung Y."/>
        </authorList>
    </citation>
    <scope>NUCLEOTIDE SEQUENCE [LARGE SCALE GENOMIC DNA]</scope>
    <source>
        <strain evidence="3">GMJ5</strain>
    </source>
</reference>
<comment type="caution">
    <text evidence="2">The sequence shown here is derived from an EMBL/GenBank/DDBJ whole genome shotgun (WGS) entry which is preliminary data.</text>
</comment>
<keyword evidence="3" id="KW-1185">Reference proteome</keyword>
<organism evidence="2 3">
    <name type="scientific">Chryseobacterium gilvum</name>
    <dbReference type="NCBI Taxonomy" id="2976534"/>
    <lineage>
        <taxon>Bacteria</taxon>
        <taxon>Pseudomonadati</taxon>
        <taxon>Bacteroidota</taxon>
        <taxon>Flavobacteriia</taxon>
        <taxon>Flavobacteriales</taxon>
        <taxon>Weeksellaceae</taxon>
        <taxon>Chryseobacterium group</taxon>
        <taxon>Chryseobacterium</taxon>
    </lineage>
</organism>
<name>A0ABT2VXM4_9FLAO</name>
<keyword evidence="1" id="KW-0732">Signal</keyword>
<feature type="signal peptide" evidence="1">
    <location>
        <begin position="1"/>
        <end position="19"/>
    </location>
</feature>
<gene>
    <name evidence="2" type="ORF">N0B16_05300</name>
</gene>
<sequence>MKSPYILLLCILFSAGLSAQIKDKLSMKDQQAIEHFKNYKKKNYKRFDGNIVATDTEVQFINKTFYYEKSDAITELILKEGLVFPQLLTDFQMQKFMDESTDKTQKRFLKLQKDPRAGFDVNNVSIKVSEVSFLGSDPKIKRFKMISKDRRISASLTYFIELTNKEATEKTSVENFIKSAKLTHIYQAEID</sequence>
<evidence type="ECO:0000313" key="2">
    <source>
        <dbReference type="EMBL" id="MCU7613849.1"/>
    </source>
</evidence>
<feature type="chain" id="PRO_5047451111" evidence="1">
    <location>
        <begin position="20"/>
        <end position="191"/>
    </location>
</feature>
<dbReference type="EMBL" id="JAOTEN010000001">
    <property type="protein sequence ID" value="MCU7613849.1"/>
    <property type="molecule type" value="Genomic_DNA"/>
</dbReference>